<evidence type="ECO:0000313" key="2">
    <source>
        <dbReference type="EMBL" id="CAK9890626.1"/>
    </source>
</evidence>
<proteinExistence type="predicted"/>
<protein>
    <submittedName>
        <fullName evidence="2">Protein GltF</fullName>
    </submittedName>
</protein>
<evidence type="ECO:0000313" key="3">
    <source>
        <dbReference type="EMBL" id="VVM91905.1"/>
    </source>
</evidence>
<feature type="chain" id="PRO_5022829772" evidence="1">
    <location>
        <begin position="22"/>
        <end position="205"/>
    </location>
</feature>
<dbReference type="Pfam" id="PF06551">
    <property type="entry name" value="DUF1120"/>
    <property type="match status" value="1"/>
</dbReference>
<dbReference type="InterPro" id="IPR010546">
    <property type="entry name" value="DUF1120"/>
</dbReference>
<feature type="signal peptide" evidence="1">
    <location>
        <begin position="1"/>
        <end position="21"/>
    </location>
</feature>
<organism evidence="3">
    <name type="scientific">Pseudomonas fluorescens</name>
    <dbReference type="NCBI Taxonomy" id="294"/>
    <lineage>
        <taxon>Bacteria</taxon>
        <taxon>Pseudomonadati</taxon>
        <taxon>Pseudomonadota</taxon>
        <taxon>Gammaproteobacteria</taxon>
        <taxon>Pseudomonadales</taxon>
        <taxon>Pseudomonadaceae</taxon>
        <taxon>Pseudomonas</taxon>
    </lineage>
</organism>
<dbReference type="EMBL" id="OZ024668">
    <property type="protein sequence ID" value="CAK9890626.1"/>
    <property type="molecule type" value="Genomic_DNA"/>
</dbReference>
<dbReference type="RefSeq" id="WP_038996465.1">
    <property type="nucleotide sequence ID" value="NZ_OZ024668.1"/>
</dbReference>
<reference evidence="3" key="1">
    <citation type="submission" date="2019-09" db="EMBL/GenBank/DDBJ databases">
        <authorList>
            <person name="Chandra G."/>
            <person name="Truman W A."/>
        </authorList>
    </citation>
    <scope>NUCLEOTIDE SEQUENCE [LARGE SCALE GENOMIC DNA]</scope>
    <source>
        <strain evidence="3">PS652</strain>
    </source>
</reference>
<name>A0A5E6TRJ7_PSEFL</name>
<evidence type="ECO:0000313" key="4">
    <source>
        <dbReference type="Proteomes" id="UP000326595"/>
    </source>
</evidence>
<keyword evidence="1" id="KW-0732">Signal</keyword>
<dbReference type="Proteomes" id="UP000326595">
    <property type="component" value="Chromosome"/>
</dbReference>
<sequence precursor="true">MKKSVLTLSLLMTLAGTQAFASTTDLTITGTITPSACTPTLSNGGVVDYGRLNVEGLEETAGGYNLPDKALALTVACGASTPFALIATDNRRDSTTNPLGFGMGLHETQPIGTYSMIFTGAELDGQQHGPLTSQDGGTSWSPITNARLLDSVSYPDYRVGFGATAPVAATQLNANMAVQASIAKDLSFNDDILLDGSSTLEIVYL</sequence>
<accession>A0A5E6TRJ7</accession>
<reference evidence="2 4" key="2">
    <citation type="submission" date="2024-03" db="EMBL/GenBank/DDBJ databases">
        <authorList>
            <person name="Alaster D. Moffat"/>
            <person name="Govind Chandra"/>
            <person name="Andrew W. Truman"/>
        </authorList>
    </citation>
    <scope>NUCLEOTIDE SEQUENCE [LARGE SCALE GENOMIC DNA]</scope>
    <source>
        <strain evidence="2">PS652</strain>
    </source>
</reference>
<gene>
    <name evidence="2" type="primary">gltF_4</name>
    <name evidence="3" type="ORF">PS652_02836</name>
    <name evidence="2" type="ORF">PS652_03475</name>
</gene>
<dbReference type="AlphaFoldDB" id="A0A5E6TRJ7"/>
<dbReference type="EMBL" id="CABVHG010000015">
    <property type="protein sequence ID" value="VVM91905.1"/>
    <property type="molecule type" value="Genomic_DNA"/>
</dbReference>
<evidence type="ECO:0000256" key="1">
    <source>
        <dbReference type="SAM" id="SignalP"/>
    </source>
</evidence>